<comment type="subunit">
    <text evidence="5">Monomer. Associates with the 50S ribosomal subunit.</text>
</comment>
<dbReference type="InterPro" id="IPR006073">
    <property type="entry name" value="GTP-bd"/>
</dbReference>
<accession>A0A0G1DL82</accession>
<feature type="binding site" evidence="6">
    <location>
        <begin position="249"/>
        <end position="252"/>
    </location>
    <ligand>
        <name>GTP</name>
        <dbReference type="ChEBI" id="CHEBI:37565"/>
    </ligand>
</feature>
<comment type="function">
    <text evidence="5">GTPase that associates with the 50S ribosomal subunit and may have a role during protein synthesis or ribosome biogenesis.</text>
</comment>
<gene>
    <name evidence="5 9" type="primary">hflX</name>
    <name evidence="9" type="ORF">UV73_C0002G0056</name>
</gene>
<organism evidence="9 10">
    <name type="scientific">Candidatus Gottesmanbacteria bacterium GW2011_GWA2_43_14</name>
    <dbReference type="NCBI Taxonomy" id="1618443"/>
    <lineage>
        <taxon>Bacteria</taxon>
        <taxon>Candidatus Gottesmaniibacteriota</taxon>
    </lineage>
</organism>
<evidence type="ECO:0000313" key="9">
    <source>
        <dbReference type="EMBL" id="KKS98342.1"/>
    </source>
</evidence>
<dbReference type="GO" id="GO:0005737">
    <property type="term" value="C:cytoplasm"/>
    <property type="evidence" value="ECO:0007669"/>
    <property type="project" value="UniProtKB-SubCell"/>
</dbReference>
<dbReference type="Gene3D" id="3.40.50.11060">
    <property type="entry name" value="GTPase HflX, N-terminal domain"/>
    <property type="match status" value="1"/>
</dbReference>
<dbReference type="InterPro" id="IPR025121">
    <property type="entry name" value="GTPase_HflX_N"/>
</dbReference>
<dbReference type="SUPFAM" id="SSF52540">
    <property type="entry name" value="P-loop containing nucleoside triphosphate hydrolases"/>
    <property type="match status" value="1"/>
</dbReference>
<dbReference type="InterPro" id="IPR032305">
    <property type="entry name" value="GTP-bd_M"/>
</dbReference>
<evidence type="ECO:0000256" key="1">
    <source>
        <dbReference type="ARBA" id="ARBA00022723"/>
    </source>
</evidence>
<evidence type="ECO:0000256" key="5">
    <source>
        <dbReference type="HAMAP-Rule" id="MF_00900"/>
    </source>
</evidence>
<comment type="cofactor">
    <cofactor evidence="7">
        <name>Mg(2+)</name>
        <dbReference type="ChEBI" id="CHEBI:18420"/>
    </cofactor>
</comment>
<sequence>MLVGLFPKKYGNDVILSYLEELDSLVRTYGGETTAVSVQKGDHSHRATYIGSGKANEVADKIAENQIDTVVFNDILKSGQLYTLEKIFQRSNPEIKVLDKIGLILLIFDNQADTAEAKLQIKLASLRHMGPRTYGMGYILSRQGGGIGTRGIGETNTEIMQRHWRNEIRAIKTKLTKIIKDRQLQIAKRKKAGTVSVSLVGYTNAGKTSLYNALTGKNKLVENRLFATLDSSIGRLYLPEFKNNLMVSDTIGFIQNLPPQLLESFKSTLLESIHADLILHVIDVSDRLFREKIEVVEEILAELDLQEKNQIYIFNKADKITAEIKNQAALQFAGVPFCFVSAKTGLGLQELKGKITGEIKKL</sequence>
<dbReference type="Gene3D" id="6.10.250.2860">
    <property type="match status" value="1"/>
</dbReference>
<keyword evidence="4 5" id="KW-0342">GTP-binding</keyword>
<dbReference type="Pfam" id="PF13167">
    <property type="entry name" value="GTP-bdg_N"/>
    <property type="match status" value="1"/>
</dbReference>
<dbReference type="Pfam" id="PF16360">
    <property type="entry name" value="GTP-bdg_M"/>
    <property type="match status" value="1"/>
</dbReference>
<evidence type="ECO:0000256" key="7">
    <source>
        <dbReference type="PIRSR" id="PIRSR006809-2"/>
    </source>
</evidence>
<dbReference type="CDD" id="cd01878">
    <property type="entry name" value="HflX"/>
    <property type="match status" value="1"/>
</dbReference>
<dbReference type="GO" id="GO:0043022">
    <property type="term" value="F:ribosome binding"/>
    <property type="evidence" value="ECO:0007669"/>
    <property type="project" value="TreeGrafter"/>
</dbReference>
<keyword evidence="2 5" id="KW-0547">Nucleotide-binding</keyword>
<dbReference type="HAMAP" id="MF_00900">
    <property type="entry name" value="GTPase_HflX"/>
    <property type="match status" value="1"/>
</dbReference>
<dbReference type="PIRSF" id="PIRSF006809">
    <property type="entry name" value="GTP-binding_hflX_prd"/>
    <property type="match status" value="1"/>
</dbReference>
<dbReference type="Gene3D" id="3.40.50.300">
    <property type="entry name" value="P-loop containing nucleotide triphosphate hydrolases"/>
    <property type="match status" value="1"/>
</dbReference>
<dbReference type="PRINTS" id="PR00326">
    <property type="entry name" value="GTP1OBG"/>
</dbReference>
<feature type="domain" description="Hflx-type G" evidence="8">
    <location>
        <begin position="195"/>
        <end position="362"/>
    </location>
</feature>
<evidence type="ECO:0000256" key="2">
    <source>
        <dbReference type="ARBA" id="ARBA00022741"/>
    </source>
</evidence>
<feature type="binding site" evidence="6">
    <location>
        <begin position="315"/>
        <end position="318"/>
    </location>
    <ligand>
        <name>GTP</name>
        <dbReference type="ChEBI" id="CHEBI:37565"/>
    </ligand>
</feature>
<dbReference type="Proteomes" id="UP000034894">
    <property type="component" value="Unassembled WGS sequence"/>
</dbReference>
<feature type="binding site" evidence="6">
    <location>
        <begin position="201"/>
        <end position="208"/>
    </location>
    <ligand>
        <name>GTP</name>
        <dbReference type="ChEBI" id="CHEBI:37565"/>
    </ligand>
</feature>
<dbReference type="NCBIfam" id="TIGR03156">
    <property type="entry name" value="GTP_HflX"/>
    <property type="match status" value="1"/>
</dbReference>
<feature type="binding site" evidence="7">
    <location>
        <position position="208"/>
    </location>
    <ligand>
        <name>Mg(2+)</name>
        <dbReference type="ChEBI" id="CHEBI:18420"/>
    </ligand>
</feature>
<feature type="binding site" evidence="6">
    <location>
        <begin position="341"/>
        <end position="343"/>
    </location>
    <ligand>
        <name>GTP</name>
        <dbReference type="ChEBI" id="CHEBI:37565"/>
    </ligand>
</feature>
<dbReference type="GO" id="GO:0046872">
    <property type="term" value="F:metal ion binding"/>
    <property type="evidence" value="ECO:0007669"/>
    <property type="project" value="UniProtKB-KW"/>
</dbReference>
<evidence type="ECO:0000256" key="6">
    <source>
        <dbReference type="PIRSR" id="PIRSR006809-1"/>
    </source>
</evidence>
<evidence type="ECO:0000256" key="3">
    <source>
        <dbReference type="ARBA" id="ARBA00022842"/>
    </source>
</evidence>
<dbReference type="Pfam" id="PF01926">
    <property type="entry name" value="MMR_HSR1"/>
    <property type="match status" value="1"/>
</dbReference>
<evidence type="ECO:0000313" key="10">
    <source>
        <dbReference type="Proteomes" id="UP000034894"/>
    </source>
</evidence>
<dbReference type="STRING" id="1618443.UV73_C0002G0056"/>
<name>A0A0G1DL82_9BACT</name>
<dbReference type="InterPro" id="IPR027417">
    <property type="entry name" value="P-loop_NTPase"/>
</dbReference>
<dbReference type="InterPro" id="IPR030394">
    <property type="entry name" value="G_HFLX_dom"/>
</dbReference>
<dbReference type="AlphaFoldDB" id="A0A0G1DL82"/>
<keyword evidence="1 7" id="KW-0479">Metal-binding</keyword>
<dbReference type="GO" id="GO:0005525">
    <property type="term" value="F:GTP binding"/>
    <property type="evidence" value="ECO:0007669"/>
    <property type="project" value="UniProtKB-UniRule"/>
</dbReference>
<dbReference type="PANTHER" id="PTHR10229">
    <property type="entry name" value="GTP-BINDING PROTEIN HFLX"/>
    <property type="match status" value="1"/>
</dbReference>
<comment type="subcellular location">
    <subcellularLocation>
        <location evidence="5">Cytoplasm</location>
    </subcellularLocation>
    <text evidence="5">May associate with membranes.</text>
</comment>
<dbReference type="EMBL" id="LCFP01000002">
    <property type="protein sequence ID" value="KKS98342.1"/>
    <property type="molecule type" value="Genomic_DNA"/>
</dbReference>
<comment type="caution">
    <text evidence="9">The sequence shown here is derived from an EMBL/GenBank/DDBJ whole genome shotgun (WGS) entry which is preliminary data.</text>
</comment>
<dbReference type="GO" id="GO:0003924">
    <property type="term" value="F:GTPase activity"/>
    <property type="evidence" value="ECO:0007669"/>
    <property type="project" value="UniProtKB-UniRule"/>
</dbReference>
<proteinExistence type="inferred from homology"/>
<comment type="similarity">
    <text evidence="5">Belongs to the TRAFAC class OBG-HflX-like GTPase superfamily. HflX GTPase family.</text>
</comment>
<protein>
    <recommendedName>
        <fullName evidence="5">GTPase HflX</fullName>
    </recommendedName>
    <alternativeName>
        <fullName evidence="5">GTP-binding protein HflX</fullName>
    </alternativeName>
</protein>
<keyword evidence="5" id="KW-0963">Cytoplasm</keyword>
<dbReference type="PATRIC" id="fig|1618443.3.peg.332"/>
<dbReference type="PROSITE" id="PS51705">
    <property type="entry name" value="G_HFLX"/>
    <property type="match status" value="1"/>
</dbReference>
<dbReference type="InterPro" id="IPR016496">
    <property type="entry name" value="GTPase_HflX"/>
</dbReference>
<feature type="binding site" evidence="7">
    <location>
        <position position="228"/>
    </location>
    <ligand>
        <name>Mg(2+)</name>
        <dbReference type="ChEBI" id="CHEBI:18420"/>
    </ligand>
</feature>
<dbReference type="PANTHER" id="PTHR10229:SF0">
    <property type="entry name" value="GTP-BINDING PROTEIN 6-RELATED"/>
    <property type="match status" value="1"/>
</dbReference>
<evidence type="ECO:0000259" key="8">
    <source>
        <dbReference type="PROSITE" id="PS51705"/>
    </source>
</evidence>
<feature type="binding site" evidence="6">
    <location>
        <begin position="226"/>
        <end position="230"/>
    </location>
    <ligand>
        <name>GTP</name>
        <dbReference type="ChEBI" id="CHEBI:37565"/>
    </ligand>
</feature>
<reference evidence="9 10" key="1">
    <citation type="journal article" date="2015" name="Nature">
        <title>rRNA introns, odd ribosomes, and small enigmatic genomes across a large radiation of phyla.</title>
        <authorList>
            <person name="Brown C.T."/>
            <person name="Hug L.A."/>
            <person name="Thomas B.C."/>
            <person name="Sharon I."/>
            <person name="Castelle C.J."/>
            <person name="Singh A."/>
            <person name="Wilkins M.J."/>
            <person name="Williams K.H."/>
            <person name="Banfield J.F."/>
        </authorList>
    </citation>
    <scope>NUCLEOTIDE SEQUENCE [LARGE SCALE GENOMIC DNA]</scope>
</reference>
<dbReference type="InterPro" id="IPR042108">
    <property type="entry name" value="GTPase_HflX_N_sf"/>
</dbReference>
<evidence type="ECO:0000256" key="4">
    <source>
        <dbReference type="ARBA" id="ARBA00023134"/>
    </source>
</evidence>
<keyword evidence="3 7" id="KW-0460">Magnesium</keyword>